<organism evidence="9 10">
    <name type="scientific">Thioalkalivibrio denitrificans</name>
    <dbReference type="NCBI Taxonomy" id="108003"/>
    <lineage>
        <taxon>Bacteria</taxon>
        <taxon>Pseudomonadati</taxon>
        <taxon>Pseudomonadota</taxon>
        <taxon>Gammaproteobacteria</taxon>
        <taxon>Chromatiales</taxon>
        <taxon>Ectothiorhodospiraceae</taxon>
        <taxon>Thioalkalivibrio</taxon>
    </lineage>
</organism>
<evidence type="ECO:0000256" key="6">
    <source>
        <dbReference type="RuleBase" id="RU003983"/>
    </source>
</evidence>
<sequence length="276" mass="29748">MKHRLLNTLIALAVAVVTVLVSACATHPVTGRQQLMLVSESQAISASRQAYVQMLEPIAKDGRVNNDPEVVARINAITGRVVAQAIKYRPETREWDWEMTVIDNPDVANAFAMAGGKMAIYTGMINKLEATDDELAQVIAHEVAHSLSAHTAEKMSVSLATNLAITGYALTGERSAVALGGAALAAALAVQLPHSRQMEREADRIGIELAARAGYDPQAAVSLWQKMDAMGNASPPPFLSTHPTTESRIRDLRDLARQMQPLYEEARAGTPPTHPL</sequence>
<protein>
    <submittedName>
        <fullName evidence="9">Peptidase M48 Ste24p</fullName>
    </submittedName>
</protein>
<reference evidence="9 10" key="1">
    <citation type="submission" date="2017-02" db="EMBL/GenBank/DDBJ databases">
        <title>Genomic diversity within the haloalkaliphilic genus Thioalkalivibrio.</title>
        <authorList>
            <person name="Ahn A.-C."/>
            <person name="Meier-Kolthoff J."/>
            <person name="Overmars L."/>
            <person name="Richter M."/>
            <person name="Woyke T."/>
            <person name="Sorokin D.Y."/>
            <person name="Muyzer G."/>
        </authorList>
    </citation>
    <scope>NUCLEOTIDE SEQUENCE [LARGE SCALE GENOMIC DNA]</scope>
    <source>
        <strain evidence="9 10">ALJD</strain>
    </source>
</reference>
<keyword evidence="7" id="KW-0732">Signal</keyword>
<keyword evidence="10" id="KW-1185">Reference proteome</keyword>
<dbReference type="PROSITE" id="PS51257">
    <property type="entry name" value="PROKAR_LIPOPROTEIN"/>
    <property type="match status" value="1"/>
</dbReference>
<name>A0A1V3NLJ9_9GAMM</name>
<keyword evidence="2" id="KW-0479">Metal-binding</keyword>
<dbReference type="InterPro" id="IPR001915">
    <property type="entry name" value="Peptidase_M48"/>
</dbReference>
<dbReference type="STRING" id="108003.B1C78_05535"/>
<feature type="chain" id="PRO_5013025270" evidence="7">
    <location>
        <begin position="24"/>
        <end position="276"/>
    </location>
</feature>
<comment type="caution">
    <text evidence="9">The sequence shown here is derived from an EMBL/GenBank/DDBJ whole genome shotgun (WGS) entry which is preliminary data.</text>
</comment>
<dbReference type="GO" id="GO:0016020">
    <property type="term" value="C:membrane"/>
    <property type="evidence" value="ECO:0007669"/>
    <property type="project" value="TreeGrafter"/>
</dbReference>
<dbReference type="PANTHER" id="PTHR22726:SF1">
    <property type="entry name" value="METALLOENDOPEPTIDASE OMA1, MITOCHONDRIAL"/>
    <property type="match status" value="1"/>
</dbReference>
<dbReference type="InterPro" id="IPR051156">
    <property type="entry name" value="Mito/Outer_Membr_Metalloprot"/>
</dbReference>
<dbReference type="GO" id="GO:0004222">
    <property type="term" value="F:metalloendopeptidase activity"/>
    <property type="evidence" value="ECO:0007669"/>
    <property type="project" value="InterPro"/>
</dbReference>
<dbReference type="Pfam" id="PF01435">
    <property type="entry name" value="Peptidase_M48"/>
    <property type="match status" value="1"/>
</dbReference>
<dbReference type="GO" id="GO:0051603">
    <property type="term" value="P:proteolysis involved in protein catabolic process"/>
    <property type="evidence" value="ECO:0007669"/>
    <property type="project" value="TreeGrafter"/>
</dbReference>
<dbReference type="CDD" id="cd07331">
    <property type="entry name" value="M48C_Oma1_like"/>
    <property type="match status" value="1"/>
</dbReference>
<evidence type="ECO:0000256" key="1">
    <source>
        <dbReference type="ARBA" id="ARBA00022670"/>
    </source>
</evidence>
<dbReference type="EMBL" id="MVBK01000032">
    <property type="protein sequence ID" value="OOG25989.1"/>
    <property type="molecule type" value="Genomic_DNA"/>
</dbReference>
<dbReference type="GO" id="GO:0046872">
    <property type="term" value="F:metal ion binding"/>
    <property type="evidence" value="ECO:0007669"/>
    <property type="project" value="UniProtKB-KW"/>
</dbReference>
<evidence type="ECO:0000256" key="2">
    <source>
        <dbReference type="ARBA" id="ARBA00022723"/>
    </source>
</evidence>
<evidence type="ECO:0000256" key="4">
    <source>
        <dbReference type="ARBA" id="ARBA00022833"/>
    </source>
</evidence>
<keyword evidence="4 6" id="KW-0862">Zinc</keyword>
<dbReference type="PANTHER" id="PTHR22726">
    <property type="entry name" value="METALLOENDOPEPTIDASE OMA1"/>
    <property type="match status" value="1"/>
</dbReference>
<evidence type="ECO:0000313" key="10">
    <source>
        <dbReference type="Proteomes" id="UP000189462"/>
    </source>
</evidence>
<comment type="similarity">
    <text evidence="6">Belongs to the peptidase M48 family.</text>
</comment>
<dbReference type="Gene3D" id="3.30.2010.10">
    <property type="entry name" value="Metalloproteases ('zincins'), catalytic domain"/>
    <property type="match status" value="1"/>
</dbReference>
<evidence type="ECO:0000313" key="9">
    <source>
        <dbReference type="EMBL" id="OOG25989.1"/>
    </source>
</evidence>
<keyword evidence="1 6" id="KW-0645">Protease</keyword>
<accession>A0A1V3NLJ9</accession>
<dbReference type="Proteomes" id="UP000189462">
    <property type="component" value="Unassembled WGS sequence"/>
</dbReference>
<evidence type="ECO:0000259" key="8">
    <source>
        <dbReference type="Pfam" id="PF01435"/>
    </source>
</evidence>
<feature type="domain" description="Peptidase M48" evidence="8">
    <location>
        <begin position="79"/>
        <end position="255"/>
    </location>
</feature>
<gene>
    <name evidence="9" type="ORF">B1C78_05535</name>
</gene>
<feature type="signal peptide" evidence="7">
    <location>
        <begin position="1"/>
        <end position="23"/>
    </location>
</feature>
<keyword evidence="5 6" id="KW-0482">Metalloprotease</keyword>
<evidence type="ECO:0000256" key="5">
    <source>
        <dbReference type="ARBA" id="ARBA00023049"/>
    </source>
</evidence>
<dbReference type="RefSeq" id="WP_077278147.1">
    <property type="nucleotide sequence ID" value="NZ_MVBK01000032.1"/>
</dbReference>
<dbReference type="AlphaFoldDB" id="A0A1V3NLJ9"/>
<dbReference type="OrthoDB" id="9810445at2"/>
<proteinExistence type="inferred from homology"/>
<keyword evidence="3 6" id="KW-0378">Hydrolase</keyword>
<evidence type="ECO:0000256" key="7">
    <source>
        <dbReference type="SAM" id="SignalP"/>
    </source>
</evidence>
<evidence type="ECO:0000256" key="3">
    <source>
        <dbReference type="ARBA" id="ARBA00022801"/>
    </source>
</evidence>
<comment type="cofactor">
    <cofactor evidence="6">
        <name>Zn(2+)</name>
        <dbReference type="ChEBI" id="CHEBI:29105"/>
    </cofactor>
    <text evidence="6">Binds 1 zinc ion per subunit.</text>
</comment>